<dbReference type="AlphaFoldDB" id="A0A1S9DMA8"/>
<reference evidence="4 5" key="1">
    <citation type="submission" date="2016-10" db="EMBL/GenBank/DDBJ databases">
        <title>Genome sequencing of Aspergillus oryzae BCC7051.</title>
        <authorList>
            <person name="Thammarongtham C."/>
            <person name="Vorapreeda T."/>
            <person name="Nookaew I."/>
            <person name="Srisuk T."/>
            <person name="Land M."/>
            <person name="Jeennor S."/>
            <person name="Laoteng K."/>
        </authorList>
    </citation>
    <scope>NUCLEOTIDE SEQUENCE [LARGE SCALE GENOMIC DNA]</scope>
    <source>
        <strain evidence="4 5">BCC7051</strain>
    </source>
</reference>
<evidence type="ECO:0000259" key="3">
    <source>
        <dbReference type="PROSITE" id="PS51184"/>
    </source>
</evidence>
<evidence type="ECO:0000313" key="4">
    <source>
        <dbReference type="EMBL" id="OOO10215.1"/>
    </source>
</evidence>
<accession>A0A1S9DMA8</accession>
<evidence type="ECO:0000313" key="5">
    <source>
        <dbReference type="Proteomes" id="UP000190312"/>
    </source>
</evidence>
<dbReference type="SUPFAM" id="SSF51197">
    <property type="entry name" value="Clavaminate synthase-like"/>
    <property type="match status" value="1"/>
</dbReference>
<dbReference type="PROSITE" id="PS51184">
    <property type="entry name" value="JMJC"/>
    <property type="match status" value="1"/>
</dbReference>
<feature type="region of interest" description="Disordered" evidence="2">
    <location>
        <begin position="435"/>
        <end position="482"/>
    </location>
</feature>
<organism evidence="4 5">
    <name type="scientific">Aspergillus oryzae</name>
    <name type="common">Yellow koji mold</name>
    <dbReference type="NCBI Taxonomy" id="5062"/>
    <lineage>
        <taxon>Eukaryota</taxon>
        <taxon>Fungi</taxon>
        <taxon>Dikarya</taxon>
        <taxon>Ascomycota</taxon>
        <taxon>Pezizomycotina</taxon>
        <taxon>Eurotiomycetes</taxon>
        <taxon>Eurotiomycetidae</taxon>
        <taxon>Eurotiales</taxon>
        <taxon>Aspergillaceae</taxon>
        <taxon>Aspergillus</taxon>
        <taxon>Aspergillus subgen. Circumdati</taxon>
    </lineage>
</organism>
<dbReference type="InterPro" id="IPR003347">
    <property type="entry name" value="JmjC_dom"/>
</dbReference>
<proteinExistence type="predicted"/>
<protein>
    <recommendedName>
        <fullName evidence="3">JmjC domain-containing protein</fullName>
    </recommendedName>
</protein>
<feature type="compositionally biased region" description="Polar residues" evidence="2">
    <location>
        <begin position="449"/>
        <end position="462"/>
    </location>
</feature>
<dbReference type="EMBL" id="MKZY01000004">
    <property type="protein sequence ID" value="OOO10215.1"/>
    <property type="molecule type" value="Genomic_DNA"/>
</dbReference>
<feature type="compositionally biased region" description="Basic and acidic residues" evidence="2">
    <location>
        <begin position="435"/>
        <end position="444"/>
    </location>
</feature>
<gene>
    <name evidence="4" type="ORF">OAory_01060230</name>
</gene>
<keyword evidence="1" id="KW-0175">Coiled coil</keyword>
<dbReference type="Gene3D" id="2.60.120.650">
    <property type="entry name" value="Cupin"/>
    <property type="match status" value="1"/>
</dbReference>
<feature type="coiled-coil region" evidence="1">
    <location>
        <begin position="513"/>
        <end position="540"/>
    </location>
</feature>
<sequence>MEFSQSNIPSAQDLLSSGELFVPFSEFPVQTIYETPGWFEKKLQEGKPFVIRGLNQIDCWDASTLNNGCLVTSSSSGAIPVRNCQTGRDVRMRLRDLIPTDHSRAGHVRESLYAKDLQCPAEWIRALKAVLPSYLIQLGSFDLFRVLPKEITPEVLMAYVGTKLSLSGFHRCFSGTVALNLMIESEGSRYGSLCFGTDQTSQEKYDMFMEGLGKSSHTDWVNISIAQMKTANFPIYVTHQEPGDLVIFPSATAHQIWNVSSMVTKVPVYQKQCYADTGRVPLIPIHALRDSSHNPEETKLLVDILQQLVDDEDTGKDKPIRARIKPVDPRGRIAGFVDNVFDQKRGKRAVSITQIASSRSTLEHRGQKRPRLPNNDGHERSLHEAIHSSESVDPSQNRKSDIVADVEVPHSLPMRGSSTGSFNSKGQLRISDLVEDRSSPDKSFHRSPHVQTHISLSSTPDNTAHRYPHEPNNHNENIPNPIDDENIPSLERKLGALRQYADGLLELSLIDSHAKVLDKISSLEAQIERKRRQKAELLFSGLNRDFPDLADIAMEEARRRGI</sequence>
<dbReference type="VEuPathDB" id="FungiDB:AO090701001095"/>
<feature type="compositionally biased region" description="Polar residues" evidence="2">
    <location>
        <begin position="416"/>
        <end position="426"/>
    </location>
</feature>
<name>A0A1S9DMA8_ASPOZ</name>
<feature type="region of interest" description="Disordered" evidence="2">
    <location>
        <begin position="407"/>
        <end position="426"/>
    </location>
</feature>
<dbReference type="OrthoDB" id="298344at2759"/>
<feature type="compositionally biased region" description="Basic and acidic residues" evidence="2">
    <location>
        <begin position="463"/>
        <end position="473"/>
    </location>
</feature>
<evidence type="ECO:0000256" key="1">
    <source>
        <dbReference type="SAM" id="Coils"/>
    </source>
</evidence>
<feature type="compositionally biased region" description="Polar residues" evidence="2">
    <location>
        <begin position="351"/>
        <end position="360"/>
    </location>
</feature>
<feature type="domain" description="JmjC" evidence="3">
    <location>
        <begin position="120"/>
        <end position="289"/>
    </location>
</feature>
<dbReference type="Proteomes" id="UP000190312">
    <property type="component" value="Unassembled WGS sequence"/>
</dbReference>
<comment type="caution">
    <text evidence="4">The sequence shown here is derived from an EMBL/GenBank/DDBJ whole genome shotgun (WGS) entry which is preliminary data.</text>
</comment>
<feature type="region of interest" description="Disordered" evidence="2">
    <location>
        <begin position="348"/>
        <end position="379"/>
    </location>
</feature>
<evidence type="ECO:0000256" key="2">
    <source>
        <dbReference type="SAM" id="MobiDB-lite"/>
    </source>
</evidence>